<dbReference type="STRING" id="29343.CCDG5_1599"/>
<feature type="binding site" evidence="13">
    <location>
        <position position="107"/>
    </location>
    <ligand>
        <name>[4Fe-4S] cluster</name>
        <dbReference type="ChEBI" id="CHEBI:49883"/>
        <label>1</label>
    </ligand>
</feature>
<dbReference type="SUPFAM" id="SSF102114">
    <property type="entry name" value="Radical SAM enzymes"/>
    <property type="match status" value="1"/>
</dbReference>
<dbReference type="GO" id="GO:0035597">
    <property type="term" value="F:tRNA-2-methylthio-N(6)-dimethylallyladenosine(37) synthase activity"/>
    <property type="evidence" value="ECO:0007669"/>
    <property type="project" value="UniProtKB-EC"/>
</dbReference>
<dbReference type="KEGG" id="ccel:CCDG5_1599"/>
<dbReference type="InterPro" id="IPR002792">
    <property type="entry name" value="TRAM_dom"/>
</dbReference>
<dbReference type="Pfam" id="PF00919">
    <property type="entry name" value="UPF0004"/>
    <property type="match status" value="1"/>
</dbReference>
<dbReference type="Pfam" id="PF04055">
    <property type="entry name" value="Radical_SAM"/>
    <property type="match status" value="1"/>
</dbReference>
<keyword evidence="7 13" id="KW-0411">Iron-sulfur</keyword>
<dbReference type="SFLD" id="SFLDF00273">
    <property type="entry name" value="(dimethylallyl)adenosine_tRNA"/>
    <property type="match status" value="1"/>
</dbReference>
<comment type="subunit">
    <text evidence="13">Monomer.</text>
</comment>
<dbReference type="FunFam" id="3.80.30.20:FF:000001">
    <property type="entry name" value="tRNA-2-methylthio-N(6)-dimethylallyladenosine synthase 2"/>
    <property type="match status" value="1"/>
</dbReference>
<comment type="similarity">
    <text evidence="13">Belongs to the methylthiotransferase family. MiaB subfamily.</text>
</comment>
<evidence type="ECO:0000259" key="15">
    <source>
        <dbReference type="PROSITE" id="PS51449"/>
    </source>
</evidence>
<dbReference type="NCBIfam" id="TIGR00089">
    <property type="entry name" value="MiaB/RimO family radical SAM methylthiotransferase"/>
    <property type="match status" value="1"/>
</dbReference>
<dbReference type="SFLD" id="SFLDS00029">
    <property type="entry name" value="Radical_SAM"/>
    <property type="match status" value="1"/>
</dbReference>
<evidence type="ECO:0000256" key="7">
    <source>
        <dbReference type="ARBA" id="ARBA00023014"/>
    </source>
</evidence>
<dbReference type="Pfam" id="PF01938">
    <property type="entry name" value="TRAM"/>
    <property type="match status" value="1"/>
</dbReference>
<keyword evidence="3 13" id="KW-0808">Transferase</keyword>
<evidence type="ECO:0000256" key="8">
    <source>
        <dbReference type="ARBA" id="ARBA00033765"/>
    </source>
</evidence>
<dbReference type="Gene3D" id="3.40.50.12160">
    <property type="entry name" value="Methylthiotransferase, N-terminal domain"/>
    <property type="match status" value="1"/>
</dbReference>
<keyword evidence="6 13" id="KW-0408">Iron</keyword>
<dbReference type="PATRIC" id="fig|29343.3.peg.1684"/>
<dbReference type="FunFam" id="3.40.50.12160:FF:000003">
    <property type="entry name" value="CDK5 regulatory subunit-associated protein 1"/>
    <property type="match status" value="1"/>
</dbReference>
<evidence type="ECO:0000256" key="12">
    <source>
        <dbReference type="ARBA" id="ARBA00081141"/>
    </source>
</evidence>
<feature type="domain" description="TRAM" evidence="14">
    <location>
        <begin position="400"/>
        <end position="460"/>
    </location>
</feature>
<feature type="binding site" evidence="13">
    <location>
        <position position="181"/>
    </location>
    <ligand>
        <name>[4Fe-4S] cluster</name>
        <dbReference type="ChEBI" id="CHEBI:49883"/>
        <label>2</label>
        <note>4Fe-4S-S-AdoMet</note>
    </ligand>
</feature>
<feature type="domain" description="Radical SAM core" evidence="16">
    <location>
        <begin position="167"/>
        <end position="397"/>
    </location>
</feature>
<organism evidence="17 18">
    <name type="scientific">[Clostridium] cellulosi</name>
    <dbReference type="NCBI Taxonomy" id="29343"/>
    <lineage>
        <taxon>Bacteria</taxon>
        <taxon>Bacillati</taxon>
        <taxon>Bacillota</taxon>
        <taxon>Clostridia</taxon>
        <taxon>Eubacteriales</taxon>
        <taxon>Oscillospiraceae</taxon>
        <taxon>Oscillospiraceae incertae sedis</taxon>
    </lineage>
</organism>
<keyword evidence="13" id="KW-0819">tRNA processing</keyword>
<feature type="binding site" evidence="13">
    <location>
        <position position="185"/>
    </location>
    <ligand>
        <name>[4Fe-4S] cluster</name>
        <dbReference type="ChEBI" id="CHEBI:49883"/>
        <label>2</label>
        <note>4Fe-4S-S-AdoMet</note>
    </ligand>
</feature>
<evidence type="ECO:0000313" key="17">
    <source>
        <dbReference type="EMBL" id="CDZ24709.1"/>
    </source>
</evidence>
<evidence type="ECO:0000256" key="13">
    <source>
        <dbReference type="HAMAP-Rule" id="MF_01864"/>
    </source>
</evidence>
<evidence type="ECO:0000259" key="16">
    <source>
        <dbReference type="PROSITE" id="PS51918"/>
    </source>
</evidence>
<keyword evidence="5 13" id="KW-0479">Metal-binding</keyword>
<evidence type="ECO:0000256" key="5">
    <source>
        <dbReference type="ARBA" id="ARBA00022723"/>
    </source>
</evidence>
<reference evidence="18" key="1">
    <citation type="submission" date="2014-07" db="EMBL/GenBank/DDBJ databases">
        <authorList>
            <person name="Wibberg D."/>
        </authorList>
    </citation>
    <scope>NUCLEOTIDE SEQUENCE [LARGE SCALE GENOMIC DNA]</scope>
    <source>
        <strain evidence="18">DG5</strain>
    </source>
</reference>
<dbReference type="InterPro" id="IPR038135">
    <property type="entry name" value="Methylthiotransferase_N_sf"/>
</dbReference>
<evidence type="ECO:0000256" key="4">
    <source>
        <dbReference type="ARBA" id="ARBA00022691"/>
    </source>
</evidence>
<dbReference type="SFLD" id="SFLDG01082">
    <property type="entry name" value="B12-binding_domain_containing"/>
    <property type="match status" value="1"/>
</dbReference>
<feature type="binding site" evidence="13">
    <location>
        <position position="188"/>
    </location>
    <ligand>
        <name>[4Fe-4S] cluster</name>
        <dbReference type="ChEBI" id="CHEBI:49883"/>
        <label>2</label>
        <note>4Fe-4S-S-AdoMet</note>
    </ligand>
</feature>
<dbReference type="InterPro" id="IPR006638">
    <property type="entry name" value="Elp3/MiaA/NifB-like_rSAM"/>
</dbReference>
<keyword evidence="2 13" id="KW-0004">4Fe-4S</keyword>
<dbReference type="NCBIfam" id="TIGR01574">
    <property type="entry name" value="miaB-methiolase"/>
    <property type="match status" value="1"/>
</dbReference>
<evidence type="ECO:0000256" key="6">
    <source>
        <dbReference type="ARBA" id="ARBA00023004"/>
    </source>
</evidence>
<evidence type="ECO:0000259" key="14">
    <source>
        <dbReference type="PROSITE" id="PS50926"/>
    </source>
</evidence>
<dbReference type="GO" id="GO:0046872">
    <property type="term" value="F:metal ion binding"/>
    <property type="evidence" value="ECO:0007669"/>
    <property type="project" value="UniProtKB-KW"/>
</dbReference>
<dbReference type="InterPro" id="IPR020612">
    <property type="entry name" value="Methylthiotransferase_CS"/>
</dbReference>
<dbReference type="GO" id="GO:0005829">
    <property type="term" value="C:cytosol"/>
    <property type="evidence" value="ECO:0007669"/>
    <property type="project" value="TreeGrafter"/>
</dbReference>
<dbReference type="AlphaFoldDB" id="A0A078KUC6"/>
<dbReference type="SMART" id="SM00729">
    <property type="entry name" value="Elp3"/>
    <property type="match status" value="1"/>
</dbReference>
<comment type="catalytic activity">
    <reaction evidence="9 13">
        <text>N(6)-dimethylallyladenosine(37) in tRNA + (sulfur carrier)-SH + AH2 + 2 S-adenosyl-L-methionine = 2-methylsulfanyl-N(6)-dimethylallyladenosine(37) in tRNA + (sulfur carrier)-H + 5'-deoxyadenosine + L-methionine + A + S-adenosyl-L-homocysteine + 2 H(+)</text>
        <dbReference type="Rhea" id="RHEA:37067"/>
        <dbReference type="Rhea" id="RHEA-COMP:10375"/>
        <dbReference type="Rhea" id="RHEA-COMP:10376"/>
        <dbReference type="Rhea" id="RHEA-COMP:14737"/>
        <dbReference type="Rhea" id="RHEA-COMP:14739"/>
        <dbReference type="ChEBI" id="CHEBI:13193"/>
        <dbReference type="ChEBI" id="CHEBI:15378"/>
        <dbReference type="ChEBI" id="CHEBI:17319"/>
        <dbReference type="ChEBI" id="CHEBI:17499"/>
        <dbReference type="ChEBI" id="CHEBI:29917"/>
        <dbReference type="ChEBI" id="CHEBI:57844"/>
        <dbReference type="ChEBI" id="CHEBI:57856"/>
        <dbReference type="ChEBI" id="CHEBI:59789"/>
        <dbReference type="ChEBI" id="CHEBI:64428"/>
        <dbReference type="ChEBI" id="CHEBI:74415"/>
        <dbReference type="ChEBI" id="CHEBI:74417"/>
        <dbReference type="EC" id="2.8.4.3"/>
    </reaction>
</comment>
<dbReference type="PROSITE" id="PS51449">
    <property type="entry name" value="MTTASE_N"/>
    <property type="match status" value="1"/>
</dbReference>
<dbReference type="InterPro" id="IPR005839">
    <property type="entry name" value="Methylthiotransferase"/>
</dbReference>
<dbReference type="PROSITE" id="PS01278">
    <property type="entry name" value="MTTASE_RADICAL"/>
    <property type="match status" value="1"/>
</dbReference>
<dbReference type="EMBL" id="LM995447">
    <property type="protein sequence ID" value="CDZ24709.1"/>
    <property type="molecule type" value="Genomic_DNA"/>
</dbReference>
<feature type="domain" description="MTTase N-terminal" evidence="15">
    <location>
        <begin position="28"/>
        <end position="146"/>
    </location>
</feature>
<dbReference type="CDD" id="cd01335">
    <property type="entry name" value="Radical_SAM"/>
    <property type="match status" value="1"/>
</dbReference>
<dbReference type="PANTHER" id="PTHR43020">
    <property type="entry name" value="CDK5 REGULATORY SUBUNIT-ASSOCIATED PROTEIN 1"/>
    <property type="match status" value="1"/>
</dbReference>
<dbReference type="InterPro" id="IPR006463">
    <property type="entry name" value="MiaB_methiolase"/>
</dbReference>
<dbReference type="PROSITE" id="PS50926">
    <property type="entry name" value="TRAM"/>
    <property type="match status" value="1"/>
</dbReference>
<evidence type="ECO:0000256" key="1">
    <source>
        <dbReference type="ARBA" id="ARBA00003234"/>
    </source>
</evidence>
<evidence type="ECO:0000256" key="11">
    <source>
        <dbReference type="ARBA" id="ARBA00080698"/>
    </source>
</evidence>
<dbReference type="Proteomes" id="UP000032431">
    <property type="component" value="Chromosome I"/>
</dbReference>
<proteinExistence type="inferred from homology"/>
<dbReference type="PROSITE" id="PS51918">
    <property type="entry name" value="RADICAL_SAM"/>
    <property type="match status" value="1"/>
</dbReference>
<dbReference type="InterPro" id="IPR023404">
    <property type="entry name" value="rSAM_horseshoe"/>
</dbReference>
<comment type="subcellular location">
    <subcellularLocation>
        <location evidence="13">Cytoplasm</location>
    </subcellularLocation>
</comment>
<evidence type="ECO:0000256" key="10">
    <source>
        <dbReference type="ARBA" id="ARBA00068570"/>
    </source>
</evidence>
<comment type="cofactor">
    <cofactor evidence="13">
        <name>[4Fe-4S] cluster</name>
        <dbReference type="ChEBI" id="CHEBI:49883"/>
    </cofactor>
    <text evidence="13">Binds 2 [4Fe-4S] clusters. One cluster is coordinated with 3 cysteines and an exchangeable S-adenosyl-L-methionine.</text>
</comment>
<dbReference type="InterPro" id="IPR007197">
    <property type="entry name" value="rSAM"/>
</dbReference>
<feature type="binding site" evidence="13">
    <location>
        <position position="37"/>
    </location>
    <ligand>
        <name>[4Fe-4S] cluster</name>
        <dbReference type="ChEBI" id="CHEBI:49883"/>
        <label>1</label>
    </ligand>
</feature>
<evidence type="ECO:0000313" key="18">
    <source>
        <dbReference type="Proteomes" id="UP000032431"/>
    </source>
</evidence>
<dbReference type="GO" id="GO:0051539">
    <property type="term" value="F:4 iron, 4 sulfur cluster binding"/>
    <property type="evidence" value="ECO:0007669"/>
    <property type="project" value="UniProtKB-UniRule"/>
</dbReference>
<sequence>MNEHDSIDYTLKVKELNDNRSAKNGRKPLAFIHTYGCQQNVSDSEHIAGLLSQMGFEFTDDVKKADLALYNTCAVREHAEQRVFGNIGALKGIKDRNPDMIIAVCGCMTQQKQVAEKFKRSYPYVDLVFGTHALPKLPEMLYNVMTKGRVFELGGEDVVTEGIPVRRDSKFKAWLPVMYGCNNFCTYCIVPYVRGRERSRTTEAIMDEAKKLVADGAREITLLGQNVNSYGKDLGGTINFSQLLRKINAIEGDFLIRFMTSHPKDATSELFDTMAECEKVAKHLHLPFQSGSNRILKLMNRRYTKEKYLSLIQEVKEKVPGISLTSDVIVGFPGETYEDFCETLDVVRQVEFDNLFTFIYSKREGTPAAKMEDPVTHEEKTKWMAELLAVQEEISARNMAKRVGRTERVLCENVKDGTVFGRTNENLVVRFDGDESLLGKFVNVKITRSDRSALFGELQNI</sequence>
<dbReference type="Gene3D" id="3.80.30.20">
    <property type="entry name" value="tm_1862 like domain"/>
    <property type="match status" value="1"/>
</dbReference>
<dbReference type="InterPro" id="IPR013848">
    <property type="entry name" value="Methylthiotransferase_N"/>
</dbReference>
<dbReference type="SFLD" id="SFLDG01061">
    <property type="entry name" value="methylthiotransferase"/>
    <property type="match status" value="1"/>
</dbReference>
<dbReference type="EC" id="2.8.4.3" evidence="8 13"/>
<evidence type="ECO:0000256" key="3">
    <source>
        <dbReference type="ARBA" id="ARBA00022679"/>
    </source>
</evidence>
<comment type="function">
    <text evidence="1 13">Catalyzes the methylthiolation of N6-(dimethylallyl)adenosine (i(6)A), leading to the formation of 2-methylthio-N6-(dimethylallyl)adenosine (ms(2)i(6)A) at position 37 in tRNAs that read codons beginning with uridine.</text>
</comment>
<evidence type="ECO:0000256" key="2">
    <source>
        <dbReference type="ARBA" id="ARBA00022485"/>
    </source>
</evidence>
<dbReference type="HAMAP" id="MF_01864">
    <property type="entry name" value="tRNA_metthiotr_MiaB"/>
    <property type="match status" value="1"/>
</dbReference>
<dbReference type="PANTHER" id="PTHR43020:SF2">
    <property type="entry name" value="MITOCHONDRIAL TRNA METHYLTHIOTRANSFERASE CDK5RAP1"/>
    <property type="match status" value="1"/>
</dbReference>
<name>A0A078KUC6_9FIRM</name>
<dbReference type="HOGENOM" id="CLU_018697_2_0_9"/>
<protein>
    <recommendedName>
        <fullName evidence="10 13">tRNA-2-methylthio-N(6)-dimethylallyladenosine synthase</fullName>
        <ecNumber evidence="8 13">2.8.4.3</ecNumber>
    </recommendedName>
    <alternativeName>
        <fullName evidence="12 13">(Dimethylallyl)adenosine tRNA methylthiotransferase MiaB</fullName>
    </alternativeName>
    <alternativeName>
        <fullName evidence="11 13">tRNA-i(6)A37 methylthiotransferase</fullName>
    </alternativeName>
</protein>
<evidence type="ECO:0000256" key="9">
    <source>
        <dbReference type="ARBA" id="ARBA00051425"/>
    </source>
</evidence>
<gene>
    <name evidence="13 17" type="primary">miaB</name>
    <name evidence="17" type="ORF">CCDG5_1599</name>
</gene>
<keyword evidence="18" id="KW-1185">Reference proteome</keyword>
<keyword evidence="13" id="KW-0963">Cytoplasm</keyword>
<dbReference type="InterPro" id="IPR058240">
    <property type="entry name" value="rSAM_sf"/>
</dbReference>
<keyword evidence="4 13" id="KW-0949">S-adenosyl-L-methionine</keyword>
<accession>A0A078KUC6</accession>
<feature type="binding site" evidence="13">
    <location>
        <position position="73"/>
    </location>
    <ligand>
        <name>[4Fe-4S] cluster</name>
        <dbReference type="ChEBI" id="CHEBI:49883"/>
        <label>1</label>
    </ligand>
</feature>